<protein>
    <submittedName>
        <fullName evidence="2">Uncharacterized protein</fullName>
    </submittedName>
</protein>
<name>I1PLA2_ORYGL</name>
<dbReference type="AlphaFoldDB" id="I1PLA2"/>
<sequence length="67" mass="7348">PSPDPFWRLQAPAGSGARGRIRAPTAGSSGDEYDCDDFCDFVLCPNDCKCEVILFFGQMDVIVMIFV</sequence>
<dbReference type="Proteomes" id="UP000007306">
    <property type="component" value="Chromosome 4"/>
</dbReference>
<reference evidence="2" key="1">
    <citation type="submission" date="2015-06" db="UniProtKB">
        <authorList>
            <consortium name="EnsemblPlants"/>
        </authorList>
    </citation>
    <scope>IDENTIFICATION</scope>
</reference>
<evidence type="ECO:0000313" key="2">
    <source>
        <dbReference type="EnsemblPlants" id="ORGLA04G0097100.1"/>
    </source>
</evidence>
<evidence type="ECO:0000313" key="3">
    <source>
        <dbReference type="Proteomes" id="UP000007306"/>
    </source>
</evidence>
<evidence type="ECO:0000256" key="1">
    <source>
        <dbReference type="SAM" id="MobiDB-lite"/>
    </source>
</evidence>
<dbReference type="Gramene" id="ORGLA04G0097100.1">
    <property type="protein sequence ID" value="ORGLA04G0097100.1"/>
    <property type="gene ID" value="ORGLA04G0097100"/>
</dbReference>
<keyword evidence="3" id="KW-1185">Reference proteome</keyword>
<dbReference type="EnsemblPlants" id="ORGLA04G0097100.1">
    <property type="protein sequence ID" value="ORGLA04G0097100.1"/>
    <property type="gene ID" value="ORGLA04G0097100"/>
</dbReference>
<accession>I1PLA2</accession>
<reference evidence="2 3" key="2">
    <citation type="submission" date="2018-04" db="EMBL/GenBank/DDBJ databases">
        <title>OglaRS2 (Oryza glaberrima Reference Sequence Version 2).</title>
        <authorList>
            <person name="Zhang J."/>
            <person name="Kudrna D."/>
            <person name="Lee S."/>
            <person name="Talag J."/>
            <person name="Rajasekar S."/>
            <person name="Wing R.A."/>
        </authorList>
    </citation>
    <scope>NUCLEOTIDE SEQUENCE [LARGE SCALE GENOMIC DNA]</scope>
    <source>
        <strain evidence="2 3">cv. IRGC 96717</strain>
    </source>
</reference>
<feature type="region of interest" description="Disordered" evidence="1">
    <location>
        <begin position="11"/>
        <end position="31"/>
    </location>
</feature>
<organism evidence="2 3">
    <name type="scientific">Oryza glaberrima</name>
    <name type="common">African rice</name>
    <dbReference type="NCBI Taxonomy" id="4538"/>
    <lineage>
        <taxon>Eukaryota</taxon>
        <taxon>Viridiplantae</taxon>
        <taxon>Streptophyta</taxon>
        <taxon>Embryophyta</taxon>
        <taxon>Tracheophyta</taxon>
        <taxon>Spermatophyta</taxon>
        <taxon>Magnoliopsida</taxon>
        <taxon>Liliopsida</taxon>
        <taxon>Poales</taxon>
        <taxon>Poaceae</taxon>
        <taxon>BOP clade</taxon>
        <taxon>Oryzoideae</taxon>
        <taxon>Oryzeae</taxon>
        <taxon>Oryzinae</taxon>
        <taxon>Oryza</taxon>
    </lineage>
</organism>
<proteinExistence type="predicted"/>
<dbReference type="HOGENOM" id="CLU_2820162_0_0_1"/>